<gene>
    <name evidence="5" type="ORF">GXW78_04810</name>
</gene>
<dbReference type="InterPro" id="IPR011042">
    <property type="entry name" value="6-blade_b-propeller_TolB-like"/>
</dbReference>
<evidence type="ECO:0000256" key="2">
    <source>
        <dbReference type="PROSITE-ProRule" id="PRU00504"/>
    </source>
</evidence>
<dbReference type="SUPFAM" id="SSF63829">
    <property type="entry name" value="Calcium-dependent phosphotriesterase"/>
    <property type="match status" value="1"/>
</dbReference>
<comment type="caution">
    <text evidence="5">The sequence shown here is derived from an EMBL/GenBank/DDBJ whole genome shotgun (WGS) entry which is preliminary data.</text>
</comment>
<keyword evidence="1" id="KW-0677">Repeat</keyword>
<evidence type="ECO:0008006" key="7">
    <source>
        <dbReference type="Google" id="ProtNLM"/>
    </source>
</evidence>
<organism evidence="5 6">
    <name type="scientific">Neoroseomonas terrae</name>
    <dbReference type="NCBI Taxonomy" id="424799"/>
    <lineage>
        <taxon>Bacteria</taxon>
        <taxon>Pseudomonadati</taxon>
        <taxon>Pseudomonadota</taxon>
        <taxon>Alphaproteobacteria</taxon>
        <taxon>Acetobacterales</taxon>
        <taxon>Acetobacteraceae</taxon>
        <taxon>Neoroseomonas</taxon>
    </lineage>
</organism>
<evidence type="ECO:0000313" key="6">
    <source>
        <dbReference type="Proteomes" id="UP000698752"/>
    </source>
</evidence>
<name>A0ABS5EE45_9PROT</name>
<keyword evidence="6" id="KW-1185">Reference proteome</keyword>
<dbReference type="PROSITE" id="PS51125">
    <property type="entry name" value="NHL"/>
    <property type="match status" value="1"/>
</dbReference>
<dbReference type="Gene3D" id="2.120.10.30">
    <property type="entry name" value="TolB, C-terminal domain"/>
    <property type="match status" value="1"/>
</dbReference>
<dbReference type="Pfam" id="PF01436">
    <property type="entry name" value="NHL"/>
    <property type="match status" value="1"/>
</dbReference>
<feature type="repeat" description="NHL" evidence="2">
    <location>
        <begin position="168"/>
        <end position="211"/>
    </location>
</feature>
<sequence length="377" mass="42092">MSPLRHWRRGLLVAAALLLSATAAPAQQHSHPPEEAPPGFAVDPHWPKALPNNWIFGQVAGVAVDRRDHIWIVHRPRSLQERQVLAGRTPQPTICCVAAPPVLVFDMAGNLIRSWGGPGQGFEWPESEHGIYVDDEDNVWLAGNGPRDHQLLKFSLDGQFRMQIGRAGASTGSNDTANLNRPADTEVDVRTREVFVADGYGNRRVIVFNMDTGAYLRHWGAYGERPNDNPLPAYNPAQPPSRSFASPVHCVRLTRDNLVYVCDRANNRVQVFRRDGTFVQEFFVARETLLNGAIADVVPSRDPEQRFLFSADNTNSVARVLRRSDGAVLSTFGRMGRYAGQFMVPHNIAVDSTGNIYISEVDTGQRVQRFRRVDQNR</sequence>
<feature type="chain" id="PRO_5045643793" description="Peptidylamidoglycolate lyase" evidence="4">
    <location>
        <begin position="27"/>
        <end position="377"/>
    </location>
</feature>
<evidence type="ECO:0000256" key="3">
    <source>
        <dbReference type="SAM" id="MobiDB-lite"/>
    </source>
</evidence>
<dbReference type="PANTHER" id="PTHR24104:SF25">
    <property type="entry name" value="PROTEIN LIN-41"/>
    <property type="match status" value="1"/>
</dbReference>
<protein>
    <recommendedName>
        <fullName evidence="7">Peptidylamidoglycolate lyase</fullName>
    </recommendedName>
</protein>
<dbReference type="InterPro" id="IPR050952">
    <property type="entry name" value="TRIM-NHL_E3_ligases"/>
</dbReference>
<dbReference type="Proteomes" id="UP000698752">
    <property type="component" value="Unassembled WGS sequence"/>
</dbReference>
<evidence type="ECO:0000313" key="5">
    <source>
        <dbReference type="EMBL" id="MBR0648972.1"/>
    </source>
</evidence>
<evidence type="ECO:0000256" key="4">
    <source>
        <dbReference type="SAM" id="SignalP"/>
    </source>
</evidence>
<dbReference type="RefSeq" id="WP_211866527.1">
    <property type="nucleotide sequence ID" value="NZ_JAAEDI010000004.1"/>
</dbReference>
<proteinExistence type="predicted"/>
<keyword evidence="4" id="KW-0732">Signal</keyword>
<evidence type="ECO:0000256" key="1">
    <source>
        <dbReference type="ARBA" id="ARBA00022737"/>
    </source>
</evidence>
<accession>A0ABS5EE45</accession>
<dbReference type="EMBL" id="JAAEDI010000004">
    <property type="protein sequence ID" value="MBR0648972.1"/>
    <property type="molecule type" value="Genomic_DNA"/>
</dbReference>
<reference evidence="6" key="1">
    <citation type="journal article" date="2021" name="Syst. Appl. Microbiol.">
        <title>Roseomonas hellenica sp. nov., isolated from roots of wild-growing Alkanna tinctoria.</title>
        <authorList>
            <person name="Rat A."/>
            <person name="Naranjo H.D."/>
            <person name="Lebbe L."/>
            <person name="Cnockaert M."/>
            <person name="Krigas N."/>
            <person name="Grigoriadou K."/>
            <person name="Maloupa E."/>
            <person name="Willems A."/>
        </authorList>
    </citation>
    <scope>NUCLEOTIDE SEQUENCE [LARGE SCALE GENOMIC DNA]</scope>
    <source>
        <strain evidence="6">LMG 31159</strain>
    </source>
</reference>
<feature type="signal peptide" evidence="4">
    <location>
        <begin position="1"/>
        <end position="26"/>
    </location>
</feature>
<dbReference type="InterPro" id="IPR001258">
    <property type="entry name" value="NHL_repeat"/>
</dbReference>
<dbReference type="PANTHER" id="PTHR24104">
    <property type="entry name" value="E3 UBIQUITIN-PROTEIN LIGASE NHLRC1-RELATED"/>
    <property type="match status" value="1"/>
</dbReference>
<feature type="region of interest" description="Disordered" evidence="3">
    <location>
        <begin position="24"/>
        <end position="43"/>
    </location>
</feature>